<organism evidence="1 2">
    <name type="scientific">Dryococelus australis</name>
    <dbReference type="NCBI Taxonomy" id="614101"/>
    <lineage>
        <taxon>Eukaryota</taxon>
        <taxon>Metazoa</taxon>
        <taxon>Ecdysozoa</taxon>
        <taxon>Arthropoda</taxon>
        <taxon>Hexapoda</taxon>
        <taxon>Insecta</taxon>
        <taxon>Pterygota</taxon>
        <taxon>Neoptera</taxon>
        <taxon>Polyneoptera</taxon>
        <taxon>Phasmatodea</taxon>
        <taxon>Verophasmatodea</taxon>
        <taxon>Anareolatae</taxon>
        <taxon>Phasmatidae</taxon>
        <taxon>Eurycanthinae</taxon>
        <taxon>Dryococelus</taxon>
    </lineage>
</organism>
<dbReference type="Proteomes" id="UP001159363">
    <property type="component" value="Chromosome X"/>
</dbReference>
<proteinExistence type="predicted"/>
<protein>
    <submittedName>
        <fullName evidence="1">Uncharacterized protein</fullName>
    </submittedName>
</protein>
<sequence>MKWKIVRDLQALQQDIQPADVEEWLAEGNFTEITNEELGDDQIISTVLQADAEEDDIDDEDKVKGLVTPLQKKCLNSG</sequence>
<comment type="caution">
    <text evidence="1">The sequence shown here is derived from an EMBL/GenBank/DDBJ whole genome shotgun (WGS) entry which is preliminary data.</text>
</comment>
<reference evidence="1 2" key="1">
    <citation type="submission" date="2023-02" db="EMBL/GenBank/DDBJ databases">
        <title>LHISI_Scaffold_Assembly.</title>
        <authorList>
            <person name="Stuart O.P."/>
            <person name="Cleave R."/>
            <person name="Magrath M.J.L."/>
            <person name="Mikheyev A.S."/>
        </authorList>
    </citation>
    <scope>NUCLEOTIDE SEQUENCE [LARGE SCALE GENOMIC DNA]</scope>
    <source>
        <strain evidence="1">Daus_M_001</strain>
        <tissue evidence="1">Leg muscle</tissue>
    </source>
</reference>
<evidence type="ECO:0000313" key="1">
    <source>
        <dbReference type="EMBL" id="KAJ8886242.1"/>
    </source>
</evidence>
<name>A0ABQ9HPI4_9NEOP</name>
<gene>
    <name evidence="1" type="ORF">PR048_012451</name>
</gene>
<accession>A0ABQ9HPI4</accession>
<dbReference type="EMBL" id="JARBHB010000004">
    <property type="protein sequence ID" value="KAJ8886242.1"/>
    <property type="molecule type" value="Genomic_DNA"/>
</dbReference>
<keyword evidence="2" id="KW-1185">Reference proteome</keyword>
<evidence type="ECO:0000313" key="2">
    <source>
        <dbReference type="Proteomes" id="UP001159363"/>
    </source>
</evidence>